<reference evidence="3 4" key="1">
    <citation type="submission" date="2021-11" db="EMBL/GenBank/DDBJ databases">
        <title>Draft genome sequence of Paenibacillus profundus YoMME, a new Gram-positive bacteria with exoelectrogenic properties.</title>
        <authorList>
            <person name="Hubenova Y."/>
            <person name="Hubenova E."/>
            <person name="Manasiev Y."/>
            <person name="Peykov S."/>
            <person name="Mitov M."/>
        </authorList>
    </citation>
    <scope>NUCLEOTIDE SEQUENCE [LARGE SCALE GENOMIC DNA]</scope>
    <source>
        <strain evidence="3 4">YoMME</strain>
    </source>
</reference>
<dbReference type="Proteomes" id="UP001199916">
    <property type="component" value="Unassembled WGS sequence"/>
</dbReference>
<gene>
    <name evidence="3" type="ORF">LQV63_24285</name>
</gene>
<dbReference type="EMBL" id="JAJNBZ010000028">
    <property type="protein sequence ID" value="MCE5172398.1"/>
    <property type="molecule type" value="Genomic_DNA"/>
</dbReference>
<keyword evidence="2" id="KW-0812">Transmembrane</keyword>
<keyword evidence="1" id="KW-0175">Coiled coil</keyword>
<sequence length="108" mass="12857">MSVSVSRTPDRYRDKKIAGAKRRLRLWTAFMVLFLGWGTYTYITQMSTMEDLREDLKVREKEKHAAELVRNELKQEVERLNTTEYILQIARSRGMVLPDEVIIRKHDE</sequence>
<evidence type="ECO:0000313" key="3">
    <source>
        <dbReference type="EMBL" id="MCE5172398.1"/>
    </source>
</evidence>
<evidence type="ECO:0000313" key="4">
    <source>
        <dbReference type="Proteomes" id="UP001199916"/>
    </source>
</evidence>
<dbReference type="InterPro" id="IPR007060">
    <property type="entry name" value="FtsL/DivIC"/>
</dbReference>
<accession>A0ABS8YKJ5</accession>
<feature type="coiled-coil region" evidence="1">
    <location>
        <begin position="49"/>
        <end position="83"/>
    </location>
</feature>
<organism evidence="3 4">
    <name type="scientific">Paenibacillus profundus</name>
    <dbReference type="NCBI Taxonomy" id="1173085"/>
    <lineage>
        <taxon>Bacteria</taxon>
        <taxon>Bacillati</taxon>
        <taxon>Bacillota</taxon>
        <taxon>Bacilli</taxon>
        <taxon>Bacillales</taxon>
        <taxon>Paenibacillaceae</taxon>
        <taxon>Paenibacillus</taxon>
    </lineage>
</organism>
<protein>
    <submittedName>
        <fullName evidence="3">Septum formation initiator family protein</fullName>
    </submittedName>
</protein>
<keyword evidence="2" id="KW-1133">Transmembrane helix</keyword>
<evidence type="ECO:0000256" key="2">
    <source>
        <dbReference type="SAM" id="Phobius"/>
    </source>
</evidence>
<keyword evidence="4" id="KW-1185">Reference proteome</keyword>
<dbReference type="RefSeq" id="WP_019420300.1">
    <property type="nucleotide sequence ID" value="NZ_JAJNBZ010000028.1"/>
</dbReference>
<proteinExistence type="predicted"/>
<keyword evidence="2" id="KW-0472">Membrane</keyword>
<dbReference type="Pfam" id="PF04977">
    <property type="entry name" value="DivIC"/>
    <property type="match status" value="1"/>
</dbReference>
<evidence type="ECO:0000256" key="1">
    <source>
        <dbReference type="SAM" id="Coils"/>
    </source>
</evidence>
<name>A0ABS8YKJ5_9BACL</name>
<feature type="transmembrane region" description="Helical" evidence="2">
    <location>
        <begin position="24"/>
        <end position="43"/>
    </location>
</feature>
<comment type="caution">
    <text evidence="3">The sequence shown here is derived from an EMBL/GenBank/DDBJ whole genome shotgun (WGS) entry which is preliminary data.</text>
</comment>